<keyword evidence="2" id="KW-0547">Nucleotide-binding</keyword>
<dbReference type="GO" id="GO:0016887">
    <property type="term" value="F:ATP hydrolysis activity"/>
    <property type="evidence" value="ECO:0007669"/>
    <property type="project" value="InterPro"/>
</dbReference>
<keyword evidence="3 5" id="KW-0067">ATP-binding</keyword>
<dbReference type="EMBL" id="CABWIC010000007">
    <property type="protein sequence ID" value="VWL92812.1"/>
    <property type="molecule type" value="Genomic_DNA"/>
</dbReference>
<keyword evidence="5" id="KW-0378">Hydrolase</keyword>
<dbReference type="InterPro" id="IPR003439">
    <property type="entry name" value="ABC_transporter-like_ATP-bd"/>
</dbReference>
<dbReference type="OrthoDB" id="9802264at2"/>
<dbReference type="SMART" id="SM00382">
    <property type="entry name" value="AAA"/>
    <property type="match status" value="1"/>
</dbReference>
<dbReference type="GO" id="GO:0005524">
    <property type="term" value="F:ATP binding"/>
    <property type="evidence" value="ECO:0007669"/>
    <property type="project" value="UniProtKB-KW"/>
</dbReference>
<dbReference type="Pfam" id="PF00005">
    <property type="entry name" value="ABC_tran"/>
    <property type="match status" value="1"/>
</dbReference>
<dbReference type="AlphaFoldDB" id="A0A5K1IUP6"/>
<protein>
    <submittedName>
        <fullName evidence="5">Fe(3+) ions import ATP-binding protein FbpC</fullName>
        <ecNumber evidence="5">3.6.3.30</ecNumber>
    </submittedName>
</protein>
<accession>A0A5K1IUP6</accession>
<dbReference type="PROSITE" id="PS50893">
    <property type="entry name" value="ABC_TRANSPORTER_2"/>
    <property type="match status" value="1"/>
</dbReference>
<dbReference type="RefSeq" id="WP_006722431.1">
    <property type="nucleotide sequence ID" value="NZ_CABWIC010000007.1"/>
</dbReference>
<dbReference type="PANTHER" id="PTHR42781:SF4">
    <property type="entry name" value="SPERMIDINE_PUTRESCINE IMPORT ATP-BINDING PROTEIN POTA"/>
    <property type="match status" value="1"/>
</dbReference>
<evidence type="ECO:0000256" key="2">
    <source>
        <dbReference type="ARBA" id="ARBA00022741"/>
    </source>
</evidence>
<dbReference type="PROSITE" id="PS00211">
    <property type="entry name" value="ABC_TRANSPORTER_1"/>
    <property type="match status" value="1"/>
</dbReference>
<dbReference type="InterPro" id="IPR050093">
    <property type="entry name" value="ABC_SmlMolc_Importer"/>
</dbReference>
<gene>
    <name evidence="5" type="primary">fbpC</name>
    <name evidence="5" type="ORF">JKKLCJKK_00625</name>
</gene>
<feature type="domain" description="ABC transporter" evidence="4">
    <location>
        <begin position="1"/>
        <end position="243"/>
    </location>
</feature>
<evidence type="ECO:0000313" key="5">
    <source>
        <dbReference type="EMBL" id="VWL92812.1"/>
    </source>
</evidence>
<evidence type="ECO:0000256" key="1">
    <source>
        <dbReference type="ARBA" id="ARBA00022448"/>
    </source>
</evidence>
<dbReference type="GeneID" id="77465610"/>
<proteinExistence type="predicted"/>
<sequence length="368" mass="40463">MSLSMAIKKRYPGFTLDVALEVGEERVALLGASGCGKSLTLRCIAGVETPDEGRIVVNGVTFFDSEAGVNLSPQERKTALLFQNYQLFPHMTVLENVCAGMAGPRLGLGGRMDGEAARRESRALRFLEIFGVSTFADRFPTQLSGGQQQRVALARMLAARPGILMFDEPFSALDSYLKSALEQNLLDVFSVVDRTVLYVSHDIDEACRLCDRICVMHNGRVEESGTAGELIARPQTLAGMRLTGCKNTSRARKVSDTVVEALDWGMTFDMGREVPDDVAYLGVRARHIHRDRARAAGELGRNSFDLHVARVSDARFERLVLLEPPLGGSRSRIQWKVDILDAPTGSLPEAGETLRLHFDASRLLLVNR</sequence>
<dbReference type="EC" id="3.6.3.30" evidence="5"/>
<name>A0A5K1IUP6_9ACTN</name>
<evidence type="ECO:0000256" key="3">
    <source>
        <dbReference type="ARBA" id="ARBA00022840"/>
    </source>
</evidence>
<dbReference type="Gene3D" id="3.40.50.300">
    <property type="entry name" value="P-loop containing nucleotide triphosphate hydrolases"/>
    <property type="match status" value="1"/>
</dbReference>
<dbReference type="InterPro" id="IPR003593">
    <property type="entry name" value="AAA+_ATPase"/>
</dbReference>
<reference evidence="5 6" key="1">
    <citation type="submission" date="2019-10" db="EMBL/GenBank/DDBJ databases">
        <authorList>
            <person name="Wolf R A."/>
        </authorList>
    </citation>
    <scope>NUCLEOTIDE SEQUENCE [LARGE SCALE GENOMIC DNA]</scope>
    <source>
        <strain evidence="5">Collinsella_intestinalis_DSM_13632</strain>
    </source>
</reference>
<dbReference type="Proteomes" id="UP000405524">
    <property type="component" value="Unassembled WGS sequence"/>
</dbReference>
<evidence type="ECO:0000259" key="4">
    <source>
        <dbReference type="PROSITE" id="PS50893"/>
    </source>
</evidence>
<dbReference type="SUPFAM" id="SSF52540">
    <property type="entry name" value="P-loop containing nucleoside triphosphate hydrolases"/>
    <property type="match status" value="1"/>
</dbReference>
<dbReference type="PANTHER" id="PTHR42781">
    <property type="entry name" value="SPERMIDINE/PUTRESCINE IMPORT ATP-BINDING PROTEIN POTA"/>
    <property type="match status" value="1"/>
</dbReference>
<dbReference type="InterPro" id="IPR017871">
    <property type="entry name" value="ABC_transporter-like_CS"/>
</dbReference>
<dbReference type="InterPro" id="IPR027417">
    <property type="entry name" value="P-loop_NTPase"/>
</dbReference>
<keyword evidence="1" id="KW-0813">Transport</keyword>
<evidence type="ECO:0000313" key="6">
    <source>
        <dbReference type="Proteomes" id="UP000405524"/>
    </source>
</evidence>
<organism evidence="5 6">
    <name type="scientific">Collinsella intestinalis</name>
    <dbReference type="NCBI Taxonomy" id="147207"/>
    <lineage>
        <taxon>Bacteria</taxon>
        <taxon>Bacillati</taxon>
        <taxon>Actinomycetota</taxon>
        <taxon>Coriobacteriia</taxon>
        <taxon>Coriobacteriales</taxon>
        <taxon>Coriobacteriaceae</taxon>
        <taxon>Collinsella</taxon>
    </lineage>
</organism>